<dbReference type="PIRSF" id="PIRSF038994">
    <property type="entry name" value="NagA"/>
    <property type="match status" value="1"/>
</dbReference>
<comment type="caution">
    <text evidence="11">The sequence shown here is derived from an EMBL/GenBank/DDBJ whole genome shotgun (WGS) entry which is preliminary data.</text>
</comment>
<dbReference type="Gene3D" id="3.20.20.140">
    <property type="entry name" value="Metal-dependent hydrolases"/>
    <property type="match status" value="1"/>
</dbReference>
<protein>
    <recommendedName>
        <fullName evidence="3">N-acetylglucosamine-6-phosphate deacetylase</fullName>
        <ecNumber evidence="2">3.5.1.25</ecNumber>
    </recommendedName>
</protein>
<dbReference type="InterPro" id="IPR032466">
    <property type="entry name" value="Metal_Hydrolase"/>
</dbReference>
<evidence type="ECO:0000256" key="2">
    <source>
        <dbReference type="ARBA" id="ARBA00011899"/>
    </source>
</evidence>
<dbReference type="PANTHER" id="PTHR11113">
    <property type="entry name" value="N-ACETYLGLUCOSAMINE-6-PHOSPHATE DEACETYLASE"/>
    <property type="match status" value="1"/>
</dbReference>
<organism evidence="11 12">
    <name type="scientific">Dioszegia hungarica</name>
    <dbReference type="NCBI Taxonomy" id="4972"/>
    <lineage>
        <taxon>Eukaryota</taxon>
        <taxon>Fungi</taxon>
        <taxon>Dikarya</taxon>
        <taxon>Basidiomycota</taxon>
        <taxon>Agaricomycotina</taxon>
        <taxon>Tremellomycetes</taxon>
        <taxon>Tremellales</taxon>
        <taxon>Bulleribasidiaceae</taxon>
        <taxon>Dioszegia</taxon>
    </lineage>
</organism>
<dbReference type="InterPro" id="IPR006680">
    <property type="entry name" value="Amidohydro-rel"/>
</dbReference>
<sequence length="445" mass="47148">MSDVVRFTNGYLALPDGTAVKADLYISSSTGKIISGQASFYTSHLPPARVIDLGGNILSPGFIDVQINGAFGVDFSELDVDAGDGGEGAYVEGLEKVAKRIVATGCTSLVPTVITQKEELYSKLLRLLQPRSTPQGAHMLGYHAEGPFLHPHRRGAHSSALLMTAAPSSVPSSPTSPTFTPIQSPLEVVERVYGKASLDQPGVKLITLAPDVEGVMDCVANLSGRGVTVSIGHSDAALEVAVEAVEKGARMITHLFNAMPPIHHRDPGVIGLLGHPLPSSRPYFGLIVDGLHSHPNTVRIAYSAHKDGCVVVTDAQSPLDPMLEDGLHNWRPGVMFRKKGDAVYARQYSRADGSCCPLNTCLHNLSTYASIPLPEALLAATYRPAQMLGGPIARRKGQLKEGFDADLVVLGWDGTVVSTWIMGEEVYTAPSGQVGSGLSLKDTAS</sequence>
<keyword evidence="4 9" id="KW-0479">Metal-binding</keyword>
<feature type="binding site" evidence="9">
    <location>
        <position position="254"/>
    </location>
    <ligand>
        <name>Zn(2+)</name>
        <dbReference type="ChEBI" id="CHEBI:29105"/>
    </ligand>
</feature>
<dbReference type="SUPFAM" id="SSF51338">
    <property type="entry name" value="Composite domain of metallo-dependent hydrolases"/>
    <property type="match status" value="1"/>
</dbReference>
<gene>
    <name evidence="11" type="ORF">MKK02DRAFT_22335</name>
</gene>
<dbReference type="Proteomes" id="UP001164286">
    <property type="component" value="Unassembled WGS sequence"/>
</dbReference>
<dbReference type="EC" id="3.5.1.25" evidence="2"/>
<evidence type="ECO:0000256" key="7">
    <source>
        <dbReference type="ARBA" id="ARBA00047647"/>
    </source>
</evidence>
<evidence type="ECO:0000259" key="10">
    <source>
        <dbReference type="Pfam" id="PF01979"/>
    </source>
</evidence>
<accession>A0AA38HD17</accession>
<dbReference type="PANTHER" id="PTHR11113:SF14">
    <property type="entry name" value="N-ACETYLGLUCOSAMINE-6-PHOSPHATE DEACETYLASE"/>
    <property type="match status" value="1"/>
</dbReference>
<dbReference type="SUPFAM" id="SSF51556">
    <property type="entry name" value="Metallo-dependent hydrolases"/>
    <property type="match status" value="1"/>
</dbReference>
<dbReference type="Pfam" id="PF01979">
    <property type="entry name" value="Amidohydro_1"/>
    <property type="match status" value="1"/>
</dbReference>
<proteinExistence type="inferred from homology"/>
<comment type="cofactor">
    <cofactor evidence="9">
        <name>a divalent metal cation</name>
        <dbReference type="ChEBI" id="CHEBI:60240"/>
    </cofactor>
    <text evidence="9">Binds 1 divalent metal cation per subunit.</text>
</comment>
<dbReference type="GeneID" id="77725750"/>
<evidence type="ECO:0000256" key="1">
    <source>
        <dbReference type="ARBA" id="ARBA00010716"/>
    </source>
</evidence>
<dbReference type="InterPro" id="IPR011059">
    <property type="entry name" value="Metal-dep_hydrolase_composite"/>
</dbReference>
<dbReference type="EMBL" id="JAKWFO010000003">
    <property type="protein sequence ID" value="KAI9638136.1"/>
    <property type="molecule type" value="Genomic_DNA"/>
</dbReference>
<evidence type="ECO:0000256" key="5">
    <source>
        <dbReference type="ARBA" id="ARBA00022801"/>
    </source>
</evidence>
<feature type="binding site" evidence="9">
    <location>
        <position position="145"/>
    </location>
    <ligand>
        <name>Zn(2+)</name>
        <dbReference type="ChEBI" id="CHEBI:29105"/>
    </ligand>
</feature>
<keyword evidence="12" id="KW-1185">Reference proteome</keyword>
<dbReference type="RefSeq" id="XP_052947913.1">
    <property type="nucleotide sequence ID" value="XM_053086549.1"/>
</dbReference>
<feature type="domain" description="Amidohydrolase-related" evidence="10">
    <location>
        <begin position="57"/>
        <end position="426"/>
    </location>
</feature>
<dbReference type="GO" id="GO:0006046">
    <property type="term" value="P:N-acetylglucosamine catabolic process"/>
    <property type="evidence" value="ECO:0007669"/>
    <property type="project" value="TreeGrafter"/>
</dbReference>
<evidence type="ECO:0000313" key="12">
    <source>
        <dbReference type="Proteomes" id="UP001164286"/>
    </source>
</evidence>
<evidence type="ECO:0000256" key="6">
    <source>
        <dbReference type="ARBA" id="ARBA00023277"/>
    </source>
</evidence>
<dbReference type="GO" id="GO:0008448">
    <property type="term" value="F:N-acetylglucosamine-6-phosphate deacetylase activity"/>
    <property type="evidence" value="ECO:0007669"/>
    <property type="project" value="UniProtKB-EC"/>
</dbReference>
<keyword evidence="5" id="KW-0378">Hydrolase</keyword>
<dbReference type="InterPro" id="IPR003764">
    <property type="entry name" value="GlcNAc_6-P_deAcase"/>
</dbReference>
<evidence type="ECO:0000256" key="3">
    <source>
        <dbReference type="ARBA" id="ARBA00018029"/>
    </source>
</evidence>
<keyword evidence="6" id="KW-0119">Carbohydrate metabolism</keyword>
<evidence type="ECO:0000256" key="4">
    <source>
        <dbReference type="ARBA" id="ARBA00022723"/>
    </source>
</evidence>
<evidence type="ECO:0000256" key="9">
    <source>
        <dbReference type="PIRSR" id="PIRSR038994-3"/>
    </source>
</evidence>
<evidence type="ECO:0000313" key="11">
    <source>
        <dbReference type="EMBL" id="KAI9638136.1"/>
    </source>
</evidence>
<name>A0AA38HD17_9TREE</name>
<feature type="active site" description="Proton donor/acceptor" evidence="8">
    <location>
        <position position="314"/>
    </location>
</feature>
<dbReference type="AlphaFoldDB" id="A0AA38HD17"/>
<comment type="similarity">
    <text evidence="1">Belongs to the metallo-dependent hydrolases superfamily. NagA family.</text>
</comment>
<feature type="binding site" evidence="9">
    <location>
        <position position="233"/>
    </location>
    <ligand>
        <name>Zn(2+)</name>
        <dbReference type="ChEBI" id="CHEBI:29105"/>
    </ligand>
</feature>
<comment type="catalytic activity">
    <reaction evidence="7">
        <text>N-acetyl-D-glucosamine 6-phosphate + H2O = D-glucosamine 6-phosphate + acetate</text>
        <dbReference type="Rhea" id="RHEA:22936"/>
        <dbReference type="ChEBI" id="CHEBI:15377"/>
        <dbReference type="ChEBI" id="CHEBI:30089"/>
        <dbReference type="ChEBI" id="CHEBI:57513"/>
        <dbReference type="ChEBI" id="CHEBI:58725"/>
        <dbReference type="EC" id="3.5.1.25"/>
    </reaction>
</comment>
<reference evidence="11" key="1">
    <citation type="journal article" date="2022" name="G3 (Bethesda)">
        <title>High quality genome of the basidiomycete yeast Dioszegia hungarica PDD-24b-2 isolated from cloud water.</title>
        <authorList>
            <person name="Jarrige D."/>
            <person name="Haridas S."/>
            <person name="Bleykasten-Grosshans C."/>
            <person name="Joly M."/>
            <person name="Nadalig T."/>
            <person name="Sancelme M."/>
            <person name="Vuilleumier S."/>
            <person name="Grigoriev I.V."/>
            <person name="Amato P."/>
            <person name="Bringel F."/>
        </authorList>
    </citation>
    <scope>NUCLEOTIDE SEQUENCE</scope>
    <source>
        <strain evidence="11">PDD-24b-2</strain>
    </source>
</reference>
<evidence type="ECO:0000256" key="8">
    <source>
        <dbReference type="PIRSR" id="PIRSR038994-1"/>
    </source>
</evidence>
<dbReference type="GO" id="GO:0046872">
    <property type="term" value="F:metal ion binding"/>
    <property type="evidence" value="ECO:0007669"/>
    <property type="project" value="UniProtKB-KW"/>
</dbReference>